<reference evidence="2" key="1">
    <citation type="submission" date="2022-08" db="EMBL/GenBank/DDBJ databases">
        <authorList>
            <person name="Kallberg Y."/>
            <person name="Tangrot J."/>
            <person name="Rosling A."/>
        </authorList>
    </citation>
    <scope>NUCLEOTIDE SEQUENCE</scope>
    <source>
        <strain evidence="2">Wild A</strain>
    </source>
</reference>
<accession>A0A9W4TBJ5</accession>
<protein>
    <submittedName>
        <fullName evidence="2">19552_t:CDS:1</fullName>
    </submittedName>
</protein>
<evidence type="ECO:0000256" key="1">
    <source>
        <dbReference type="SAM" id="MobiDB-lite"/>
    </source>
</evidence>
<comment type="caution">
    <text evidence="2">The sequence shown here is derived from an EMBL/GenBank/DDBJ whole genome shotgun (WGS) entry which is preliminary data.</text>
</comment>
<dbReference type="AlphaFoldDB" id="A0A9W4TBJ5"/>
<evidence type="ECO:0000313" key="2">
    <source>
        <dbReference type="EMBL" id="CAI2200056.1"/>
    </source>
</evidence>
<dbReference type="EMBL" id="CAMKVN010023168">
    <property type="protein sequence ID" value="CAI2200056.1"/>
    <property type="molecule type" value="Genomic_DNA"/>
</dbReference>
<sequence>DNSSGSGNNINDIPAGNGDGNDDDSGWDDPEDIEAEIKLNQRLKEFKDSSNDSENKIFNPYTYQIAEKIKDLKEQLEKQYNQLTVVEYNHKRAIFEYLTLLNSNNRRKR</sequence>
<evidence type="ECO:0000313" key="3">
    <source>
        <dbReference type="Proteomes" id="UP001153678"/>
    </source>
</evidence>
<feature type="compositionally biased region" description="Low complexity" evidence="1">
    <location>
        <begin position="1"/>
        <end position="16"/>
    </location>
</feature>
<feature type="region of interest" description="Disordered" evidence="1">
    <location>
        <begin position="1"/>
        <end position="31"/>
    </location>
</feature>
<dbReference type="OrthoDB" id="2446877at2759"/>
<organism evidence="2 3">
    <name type="scientific">Funneliformis geosporum</name>
    <dbReference type="NCBI Taxonomy" id="1117311"/>
    <lineage>
        <taxon>Eukaryota</taxon>
        <taxon>Fungi</taxon>
        <taxon>Fungi incertae sedis</taxon>
        <taxon>Mucoromycota</taxon>
        <taxon>Glomeromycotina</taxon>
        <taxon>Glomeromycetes</taxon>
        <taxon>Glomerales</taxon>
        <taxon>Glomeraceae</taxon>
        <taxon>Funneliformis</taxon>
    </lineage>
</organism>
<feature type="compositionally biased region" description="Acidic residues" evidence="1">
    <location>
        <begin position="20"/>
        <end position="31"/>
    </location>
</feature>
<gene>
    <name evidence="2" type="ORF">FWILDA_LOCUS19380</name>
</gene>
<feature type="non-terminal residue" evidence="2">
    <location>
        <position position="109"/>
    </location>
</feature>
<feature type="non-terminal residue" evidence="2">
    <location>
        <position position="1"/>
    </location>
</feature>
<keyword evidence="3" id="KW-1185">Reference proteome</keyword>
<proteinExistence type="predicted"/>
<dbReference type="Proteomes" id="UP001153678">
    <property type="component" value="Unassembled WGS sequence"/>
</dbReference>
<name>A0A9W4TBJ5_9GLOM</name>